<dbReference type="InterPro" id="IPR036034">
    <property type="entry name" value="PDZ_sf"/>
</dbReference>
<accession>A0A7S4ABM1</accession>
<dbReference type="Gene3D" id="2.30.42.10">
    <property type="match status" value="1"/>
</dbReference>
<feature type="compositionally biased region" description="Acidic residues" evidence="2">
    <location>
        <begin position="461"/>
        <end position="495"/>
    </location>
</feature>
<feature type="domain" description="PDZ" evidence="3">
    <location>
        <begin position="350"/>
        <end position="430"/>
    </location>
</feature>
<evidence type="ECO:0000313" key="5">
    <source>
        <dbReference type="EMBL" id="CAE0710254.1"/>
    </source>
</evidence>
<dbReference type="SMART" id="SM00228">
    <property type="entry name" value="PDZ"/>
    <property type="match status" value="2"/>
</dbReference>
<dbReference type="GO" id="GO:0008270">
    <property type="term" value="F:zinc ion binding"/>
    <property type="evidence" value="ECO:0007669"/>
    <property type="project" value="UniProtKB-KW"/>
</dbReference>
<keyword evidence="1" id="KW-0863">Zinc-finger</keyword>
<dbReference type="PROSITE" id="PS51134">
    <property type="entry name" value="ZF_TFIIB"/>
    <property type="match status" value="2"/>
</dbReference>
<name>A0A7S4ABM1_9STRA</name>
<dbReference type="PROSITE" id="PS50106">
    <property type="entry name" value="PDZ"/>
    <property type="match status" value="1"/>
</dbReference>
<evidence type="ECO:0000256" key="2">
    <source>
        <dbReference type="SAM" id="MobiDB-lite"/>
    </source>
</evidence>
<feature type="domain" description="TFIIB-type" evidence="4">
    <location>
        <begin position="197"/>
        <end position="229"/>
    </location>
</feature>
<dbReference type="AlphaFoldDB" id="A0A7S4ABM1"/>
<feature type="domain" description="TFIIB-type" evidence="4">
    <location>
        <begin position="154"/>
        <end position="186"/>
    </location>
</feature>
<keyword evidence="1" id="KW-0862">Zinc</keyword>
<evidence type="ECO:0008006" key="6">
    <source>
        <dbReference type="Google" id="ProtNLM"/>
    </source>
</evidence>
<dbReference type="EMBL" id="HBIX01003834">
    <property type="protein sequence ID" value="CAE0710254.1"/>
    <property type="molecule type" value="Transcribed_RNA"/>
</dbReference>
<dbReference type="SUPFAM" id="SSF50156">
    <property type="entry name" value="PDZ domain-like"/>
    <property type="match status" value="1"/>
</dbReference>
<dbReference type="InterPro" id="IPR001478">
    <property type="entry name" value="PDZ"/>
</dbReference>
<reference evidence="5" key="1">
    <citation type="submission" date="2021-01" db="EMBL/GenBank/DDBJ databases">
        <authorList>
            <person name="Corre E."/>
            <person name="Pelletier E."/>
            <person name="Niang G."/>
            <person name="Scheremetjew M."/>
            <person name="Finn R."/>
            <person name="Kale V."/>
            <person name="Holt S."/>
            <person name="Cochrane G."/>
            <person name="Meng A."/>
            <person name="Brown T."/>
            <person name="Cohen L."/>
        </authorList>
    </citation>
    <scope>NUCLEOTIDE SEQUENCE</scope>
    <source>
        <strain evidence="5">10249 10 AB</strain>
    </source>
</reference>
<gene>
    <name evidence="5" type="ORF">PAUS00366_LOCUS2977</name>
</gene>
<proteinExistence type="predicted"/>
<evidence type="ECO:0000256" key="1">
    <source>
        <dbReference type="PROSITE-ProRule" id="PRU00469"/>
    </source>
</evidence>
<dbReference type="InterPro" id="IPR013137">
    <property type="entry name" value="Znf_TFIIB"/>
</dbReference>
<keyword evidence="1" id="KW-0479">Metal-binding</keyword>
<feature type="region of interest" description="Disordered" evidence="2">
    <location>
        <begin position="431"/>
        <end position="505"/>
    </location>
</feature>
<evidence type="ECO:0000259" key="4">
    <source>
        <dbReference type="PROSITE" id="PS51134"/>
    </source>
</evidence>
<organism evidence="5">
    <name type="scientific">Pseudo-nitzschia australis</name>
    <dbReference type="NCBI Taxonomy" id="44445"/>
    <lineage>
        <taxon>Eukaryota</taxon>
        <taxon>Sar</taxon>
        <taxon>Stramenopiles</taxon>
        <taxon>Ochrophyta</taxon>
        <taxon>Bacillariophyta</taxon>
        <taxon>Bacillariophyceae</taxon>
        <taxon>Bacillariophycidae</taxon>
        <taxon>Bacillariales</taxon>
        <taxon>Bacillariaceae</taxon>
        <taxon>Pseudo-nitzschia</taxon>
    </lineage>
</organism>
<protein>
    <recommendedName>
        <fullName evidence="6">PDZ domain-containing protein</fullName>
    </recommendedName>
</protein>
<evidence type="ECO:0000259" key="3">
    <source>
        <dbReference type="PROSITE" id="PS50106"/>
    </source>
</evidence>
<sequence>MAEDLTKTLTVQRNIKKKSGYSVSEKDSVYYLETAPTKARINPGDRIVGINGISSDDFVDEEGANDLIEGIRFVLVPKDKLDEYDDIIERGGVEEEAKNRSLAKEGSAGAKSPIIYHCDHCGHDNEDLSVDEDGDFVCEECGHVVDPPPSEDDTIHVCSHCNEENRNLEPDEEGDLVCQNCGYVIPVENNADGPDAIGVTCKHCNHVNHNLEPDEDGDLVCEECGHVIERPNSDETQNLEKNTYVCLDCEHENVNPELDEEGNHICEECGGILPEKTIYTCEVCKHENINPQPNEDGDYLCEHCGSALDVDEEYRMSAAGGCLFDENGMPITNKKTRSPADMFEPGDVITVNVGKSNALQDSGLKIDEQNGKYYIRKVPSGGLFAKTPVIPGDKILELNGINSHDFKHLNELKKILKEEKDITIVVLRRDPDASDSSASSVDYDELRALKPMPNVAKGVNDDGDADEDDADKDEDDADKDAEDEDAETEETEEDLTAPYHGEEDCGCVWCPDCHE</sequence>